<evidence type="ECO:0000313" key="7">
    <source>
        <dbReference type="Proteomes" id="UP000663832"/>
    </source>
</evidence>
<evidence type="ECO:0000256" key="3">
    <source>
        <dbReference type="SAM" id="MobiDB-lite"/>
    </source>
</evidence>
<sequence length="310" mass="36329">MSSKSLKRNLQIPSTSSKQPKIELISERHSDLSEDDIIRSRLAYEGDQGSDDRRILTLMKMFNKSTNDISSLEIEKLQSLLYSIEHSYRLLKATRDMDVHEQLCYTIKIKKMYEKNKQLRYKRALSKKRLIEAERKRSNLLEYNRRIDSINKLGTRKELRAQQVATLERKRYFEHLQQTFETNYRQRLKQIAIYMRPILEFDEILRQDAHEDGMNEFSNELQALSSMLSIIKTERPRTYSDSSMASIDGDDNMLTIHSKKEPNKNRLEMISLSLANNQPQPLFSNDIELYGTQLVNPLLVLSSSSSLNVE</sequence>
<dbReference type="EMBL" id="CAJNOM010000275">
    <property type="protein sequence ID" value="CAF1310558.1"/>
    <property type="molecule type" value="Genomic_DNA"/>
</dbReference>
<evidence type="ECO:0000256" key="1">
    <source>
        <dbReference type="ARBA" id="ARBA00004123"/>
    </source>
</evidence>
<protein>
    <submittedName>
        <fullName evidence="6">Uncharacterized protein</fullName>
    </submittedName>
</protein>
<dbReference type="InterPro" id="IPR008501">
    <property type="entry name" value="THOC7/Mft1"/>
</dbReference>
<gene>
    <name evidence="4" type="ORF">BJG266_LOCUS13399</name>
    <name evidence="5" type="ORF">QVE165_LOCUS31766</name>
    <name evidence="6" type="ORF">QVE165_LOCUS32460</name>
</gene>
<keyword evidence="2" id="KW-0539">Nucleus</keyword>
<dbReference type="Proteomes" id="UP000663832">
    <property type="component" value="Unassembled WGS sequence"/>
</dbReference>
<dbReference type="GO" id="GO:0006397">
    <property type="term" value="P:mRNA processing"/>
    <property type="evidence" value="ECO:0007669"/>
    <property type="project" value="InterPro"/>
</dbReference>
<evidence type="ECO:0000313" key="4">
    <source>
        <dbReference type="EMBL" id="CAF0954493.1"/>
    </source>
</evidence>
<evidence type="ECO:0000313" key="5">
    <source>
        <dbReference type="EMBL" id="CAF1310558.1"/>
    </source>
</evidence>
<dbReference type="AlphaFoldDB" id="A0A815FGN2"/>
<organism evidence="6 7">
    <name type="scientific">Adineta steineri</name>
    <dbReference type="NCBI Taxonomy" id="433720"/>
    <lineage>
        <taxon>Eukaryota</taxon>
        <taxon>Metazoa</taxon>
        <taxon>Spiralia</taxon>
        <taxon>Gnathifera</taxon>
        <taxon>Rotifera</taxon>
        <taxon>Eurotatoria</taxon>
        <taxon>Bdelloidea</taxon>
        <taxon>Adinetida</taxon>
        <taxon>Adinetidae</taxon>
        <taxon>Adineta</taxon>
    </lineage>
</organism>
<proteinExistence type="predicted"/>
<comment type="subcellular location">
    <subcellularLocation>
        <location evidence="1">Nucleus</location>
    </subcellularLocation>
</comment>
<feature type="region of interest" description="Disordered" evidence="3">
    <location>
        <begin position="1"/>
        <end position="23"/>
    </location>
</feature>
<dbReference type="OrthoDB" id="205166at2759"/>
<evidence type="ECO:0000256" key="2">
    <source>
        <dbReference type="ARBA" id="ARBA00023242"/>
    </source>
</evidence>
<dbReference type="Proteomes" id="UP000663877">
    <property type="component" value="Unassembled WGS sequence"/>
</dbReference>
<dbReference type="GO" id="GO:0000445">
    <property type="term" value="C:THO complex part of transcription export complex"/>
    <property type="evidence" value="ECO:0007669"/>
    <property type="project" value="InterPro"/>
</dbReference>
<comment type="caution">
    <text evidence="6">The sequence shown here is derived from an EMBL/GenBank/DDBJ whole genome shotgun (WGS) entry which is preliminary data.</text>
</comment>
<dbReference type="EMBL" id="CAJNOI010000054">
    <property type="protein sequence ID" value="CAF0954493.1"/>
    <property type="molecule type" value="Genomic_DNA"/>
</dbReference>
<reference evidence="6" key="1">
    <citation type="submission" date="2021-02" db="EMBL/GenBank/DDBJ databases">
        <authorList>
            <person name="Nowell W R."/>
        </authorList>
    </citation>
    <scope>NUCLEOTIDE SEQUENCE</scope>
</reference>
<dbReference type="Pfam" id="PF05615">
    <property type="entry name" value="THOC7"/>
    <property type="match status" value="1"/>
</dbReference>
<accession>A0A815FGN2</accession>
<name>A0A815FGN2_9BILA</name>
<dbReference type="EMBL" id="CAJNOM010000288">
    <property type="protein sequence ID" value="CAF1323196.1"/>
    <property type="molecule type" value="Genomic_DNA"/>
</dbReference>
<evidence type="ECO:0000313" key="6">
    <source>
        <dbReference type="EMBL" id="CAF1323196.1"/>
    </source>
</evidence>
<keyword evidence="7" id="KW-1185">Reference proteome</keyword>